<dbReference type="GO" id="GO:0005886">
    <property type="term" value="C:plasma membrane"/>
    <property type="evidence" value="ECO:0007669"/>
    <property type="project" value="UniProtKB-SubCell"/>
</dbReference>
<evidence type="ECO:0000313" key="10">
    <source>
        <dbReference type="EMBL" id="CAL4062444.1"/>
    </source>
</evidence>
<comment type="caution">
    <text evidence="10">The sequence shown here is derived from an EMBL/GenBank/DDBJ whole genome shotgun (WGS) entry which is preliminary data.</text>
</comment>
<keyword evidence="4 8" id="KW-0812">Transmembrane</keyword>
<dbReference type="Proteomes" id="UP001497623">
    <property type="component" value="Unassembled WGS sequence"/>
</dbReference>
<organism evidence="10 11">
    <name type="scientific">Meganyctiphanes norvegica</name>
    <name type="common">Northern krill</name>
    <name type="synonym">Thysanopoda norvegica</name>
    <dbReference type="NCBI Taxonomy" id="48144"/>
    <lineage>
        <taxon>Eukaryota</taxon>
        <taxon>Metazoa</taxon>
        <taxon>Ecdysozoa</taxon>
        <taxon>Arthropoda</taxon>
        <taxon>Crustacea</taxon>
        <taxon>Multicrustacea</taxon>
        <taxon>Malacostraca</taxon>
        <taxon>Eumalacostraca</taxon>
        <taxon>Eucarida</taxon>
        <taxon>Euphausiacea</taxon>
        <taxon>Euphausiidae</taxon>
        <taxon>Meganyctiphanes</taxon>
    </lineage>
</organism>
<evidence type="ECO:0000256" key="3">
    <source>
        <dbReference type="ARBA" id="ARBA00022475"/>
    </source>
</evidence>
<evidence type="ECO:0000256" key="7">
    <source>
        <dbReference type="ARBA" id="ARBA00023170"/>
    </source>
</evidence>
<evidence type="ECO:0000259" key="9">
    <source>
        <dbReference type="PROSITE" id="PS50262"/>
    </source>
</evidence>
<keyword evidence="3" id="KW-1003">Cell membrane</keyword>
<keyword evidence="7" id="KW-0675">Receptor</keyword>
<accession>A0AAV2PP86</accession>
<name>A0AAV2PP86_MEGNR</name>
<feature type="transmembrane region" description="Helical" evidence="8">
    <location>
        <begin position="89"/>
        <end position="113"/>
    </location>
</feature>
<feature type="transmembrane region" description="Helical" evidence="8">
    <location>
        <begin position="125"/>
        <end position="147"/>
    </location>
</feature>
<keyword evidence="11" id="KW-1185">Reference proteome</keyword>
<dbReference type="SUPFAM" id="SSF81321">
    <property type="entry name" value="Family A G protein-coupled receptor-like"/>
    <property type="match status" value="1"/>
</dbReference>
<dbReference type="PANTHER" id="PTHR24241">
    <property type="entry name" value="NEUROPEPTIDE RECEPTOR-RELATED G-PROTEIN COUPLED RECEPTOR"/>
    <property type="match status" value="1"/>
</dbReference>
<keyword evidence="6 8" id="KW-0472">Membrane</keyword>
<feature type="non-terminal residue" evidence="10">
    <location>
        <position position="1"/>
    </location>
</feature>
<dbReference type="InterPro" id="IPR000276">
    <property type="entry name" value="GPCR_Rhodpsn"/>
</dbReference>
<keyword evidence="5 8" id="KW-1133">Transmembrane helix</keyword>
<proteinExistence type="inferred from homology"/>
<dbReference type="GO" id="GO:0042277">
    <property type="term" value="F:peptide binding"/>
    <property type="evidence" value="ECO:0007669"/>
    <property type="project" value="TreeGrafter"/>
</dbReference>
<reference evidence="10 11" key="1">
    <citation type="submission" date="2024-05" db="EMBL/GenBank/DDBJ databases">
        <authorList>
            <person name="Wallberg A."/>
        </authorList>
    </citation>
    <scope>NUCLEOTIDE SEQUENCE [LARGE SCALE GENOMIC DNA]</scope>
</reference>
<gene>
    <name evidence="10" type="ORF">MNOR_LOCUS2687</name>
</gene>
<comment type="similarity">
    <text evidence="2">Belongs to the G-protein coupled receptor 1 family.</text>
</comment>
<dbReference type="AlphaFoldDB" id="A0AAV2PP86"/>
<sequence length="172" mass="19008">YSYTCITLKVWRYSRYRRGYVPLKTIILKRLCCLQEGDLPTGVYNSSGGDSGPSGSISTVRVSRVSLVAHSHPGVPQPLSLAKVKTIKLTTVVTALFIICHAPFTVTMLYSVFGPPSQGAVFPPLGVILLLLPSLPSCVNPWIYLFFSESLLNQLRVCLRRGLRRPKENLSI</sequence>
<dbReference type="Gene3D" id="1.20.1070.10">
    <property type="entry name" value="Rhodopsin 7-helix transmembrane proteins"/>
    <property type="match status" value="1"/>
</dbReference>
<evidence type="ECO:0000256" key="2">
    <source>
        <dbReference type="ARBA" id="ARBA00010663"/>
    </source>
</evidence>
<dbReference type="PANTHER" id="PTHR24241:SF161">
    <property type="entry name" value="G-PROTEIN COUPLED RECEPTORS FAMILY 1 PROFILE DOMAIN-CONTAINING PROTEIN"/>
    <property type="match status" value="1"/>
</dbReference>
<evidence type="ECO:0000313" key="11">
    <source>
        <dbReference type="Proteomes" id="UP001497623"/>
    </source>
</evidence>
<dbReference type="PROSITE" id="PS50262">
    <property type="entry name" value="G_PROTEIN_RECEP_F1_2"/>
    <property type="match status" value="1"/>
</dbReference>
<evidence type="ECO:0000256" key="5">
    <source>
        <dbReference type="ARBA" id="ARBA00022989"/>
    </source>
</evidence>
<dbReference type="Pfam" id="PF00001">
    <property type="entry name" value="7tm_1"/>
    <property type="match status" value="1"/>
</dbReference>
<evidence type="ECO:0000256" key="6">
    <source>
        <dbReference type="ARBA" id="ARBA00023136"/>
    </source>
</evidence>
<dbReference type="InterPro" id="IPR017452">
    <property type="entry name" value="GPCR_Rhodpsn_7TM"/>
</dbReference>
<evidence type="ECO:0000256" key="8">
    <source>
        <dbReference type="SAM" id="Phobius"/>
    </source>
</evidence>
<feature type="non-terminal residue" evidence="10">
    <location>
        <position position="172"/>
    </location>
</feature>
<evidence type="ECO:0000256" key="4">
    <source>
        <dbReference type="ARBA" id="ARBA00022692"/>
    </source>
</evidence>
<dbReference type="EMBL" id="CAXKWB010000847">
    <property type="protein sequence ID" value="CAL4062444.1"/>
    <property type="molecule type" value="Genomic_DNA"/>
</dbReference>
<evidence type="ECO:0000256" key="1">
    <source>
        <dbReference type="ARBA" id="ARBA00004651"/>
    </source>
</evidence>
<feature type="domain" description="G-protein coupled receptors family 1 profile" evidence="9">
    <location>
        <begin position="1"/>
        <end position="144"/>
    </location>
</feature>
<dbReference type="GO" id="GO:0032870">
    <property type="term" value="P:cellular response to hormone stimulus"/>
    <property type="evidence" value="ECO:0007669"/>
    <property type="project" value="TreeGrafter"/>
</dbReference>
<comment type="subcellular location">
    <subcellularLocation>
        <location evidence="1">Cell membrane</location>
        <topology evidence="1">Multi-pass membrane protein</topology>
    </subcellularLocation>
</comment>
<dbReference type="GO" id="GO:0005000">
    <property type="term" value="F:vasopressin receptor activity"/>
    <property type="evidence" value="ECO:0007669"/>
    <property type="project" value="TreeGrafter"/>
</dbReference>
<protein>
    <recommendedName>
        <fullName evidence="9">G-protein coupled receptors family 1 profile domain-containing protein</fullName>
    </recommendedName>
</protein>